<dbReference type="CDD" id="cd05120">
    <property type="entry name" value="APH_ChoK_like"/>
    <property type="match status" value="1"/>
</dbReference>
<keyword evidence="2 5" id="KW-0808">Transferase</keyword>
<dbReference type="InterPro" id="IPR010987">
    <property type="entry name" value="Glutathione-S-Trfase_C-like"/>
</dbReference>
<dbReference type="SFLD" id="SFLDS00019">
    <property type="entry name" value="Glutathione_Transferase_(cytos"/>
    <property type="match status" value="1"/>
</dbReference>
<gene>
    <name evidence="5" type="primary">URE2_5</name>
    <name evidence="5" type="ORF">VE01_10158</name>
</gene>
<dbReference type="PANTHER" id="PTHR44051">
    <property type="entry name" value="GLUTATHIONE S-TRANSFERASE-RELATED"/>
    <property type="match status" value="1"/>
</dbReference>
<sequence length="359" mass="41240">MRRVYPLHTIVPSESKPINDTYLNRFLILASIKLLKHFRPRNGGILFLTDKICVKYGPLKNLSEASTMQFIRQHTSIPVPRIICSFTRKGWTYIVMERIHGDMIGRGWTSRAHESKAKILSQLKVMVADMRKIAPPNLAVCNVDGGILYDSRIYGPMQFGPFKDIQDFHKHLRGGLEAHVDNPGDSGAIIQYLEEVYDKERKLTYDSLNEKYLLNQWHHFQTSGQGPYFGQCGWFNVLHQEKLPSAIERYTKEVHSILGVLNNALQGKIWLVGDKCTFADLAFLPWNARLGATLLTPPGEDTLKQYPNVQIWHNRMLGRDSWKKVMTTRDKLMDEHGLQPNGMPKGINNMTEYEELMTN</sequence>
<evidence type="ECO:0000313" key="6">
    <source>
        <dbReference type="Proteomes" id="UP000091956"/>
    </source>
</evidence>
<evidence type="ECO:0000256" key="1">
    <source>
        <dbReference type="ARBA" id="ARBA00012452"/>
    </source>
</evidence>
<dbReference type="EMBL" id="KV460279">
    <property type="protein sequence ID" value="OBT91822.1"/>
    <property type="molecule type" value="Genomic_DNA"/>
</dbReference>
<dbReference type="EC" id="2.5.1.18" evidence="1"/>
<dbReference type="SUPFAM" id="SSF56112">
    <property type="entry name" value="Protein kinase-like (PK-like)"/>
    <property type="match status" value="1"/>
</dbReference>
<dbReference type="SUPFAM" id="SSF47616">
    <property type="entry name" value="GST C-terminal domain-like"/>
    <property type="match status" value="1"/>
</dbReference>
<reference evidence="6" key="2">
    <citation type="journal article" date="2018" name="Nat. Commun.">
        <title>Extreme sensitivity to ultraviolet light in the fungal pathogen causing white-nose syndrome of bats.</title>
        <authorList>
            <person name="Palmer J.M."/>
            <person name="Drees K.P."/>
            <person name="Foster J.T."/>
            <person name="Lindner D.L."/>
        </authorList>
    </citation>
    <scope>NUCLEOTIDE SEQUENCE [LARGE SCALE GENOMIC DNA]</scope>
    <source>
        <strain evidence="6">UAMH 10579</strain>
    </source>
</reference>
<dbReference type="InterPro" id="IPR036282">
    <property type="entry name" value="Glutathione-S-Trfase_C_sf"/>
</dbReference>
<feature type="domain" description="GST C-terminal" evidence="4">
    <location>
        <begin position="207"/>
        <end position="344"/>
    </location>
</feature>
<dbReference type="RefSeq" id="XP_018125555.1">
    <property type="nucleotide sequence ID" value="XM_018279564.1"/>
</dbReference>
<accession>A0A1B8G7M4</accession>
<name>A0A1B8G7M4_9PEZI</name>
<dbReference type="Gene3D" id="1.20.1050.130">
    <property type="match status" value="1"/>
</dbReference>
<dbReference type="AlphaFoldDB" id="A0A1B8G7M4"/>
<dbReference type="OrthoDB" id="2906425at2759"/>
<dbReference type="InterPro" id="IPR004046">
    <property type="entry name" value="GST_C"/>
</dbReference>
<dbReference type="PROSITE" id="PS50405">
    <property type="entry name" value="GST_CTER"/>
    <property type="match status" value="1"/>
</dbReference>
<evidence type="ECO:0000256" key="2">
    <source>
        <dbReference type="ARBA" id="ARBA00022679"/>
    </source>
</evidence>
<organism evidence="5 6">
    <name type="scientific">Pseudogymnoascus verrucosus</name>
    <dbReference type="NCBI Taxonomy" id="342668"/>
    <lineage>
        <taxon>Eukaryota</taxon>
        <taxon>Fungi</taxon>
        <taxon>Dikarya</taxon>
        <taxon>Ascomycota</taxon>
        <taxon>Pezizomycotina</taxon>
        <taxon>Leotiomycetes</taxon>
        <taxon>Thelebolales</taxon>
        <taxon>Thelebolaceae</taxon>
        <taxon>Pseudogymnoascus</taxon>
    </lineage>
</organism>
<proteinExistence type="predicted"/>
<keyword evidence="6" id="KW-1185">Reference proteome</keyword>
<dbReference type="SFLD" id="SFLDG00358">
    <property type="entry name" value="Main_(cytGST)"/>
    <property type="match status" value="1"/>
</dbReference>
<reference evidence="5 6" key="1">
    <citation type="submission" date="2016-03" db="EMBL/GenBank/DDBJ databases">
        <title>Comparative genomics of Pseudogymnoascus destructans, the fungus causing white-nose syndrome of bats.</title>
        <authorList>
            <person name="Palmer J.M."/>
            <person name="Drees K.P."/>
            <person name="Foster J.T."/>
            <person name="Lindner D.L."/>
        </authorList>
    </citation>
    <scope>NUCLEOTIDE SEQUENCE [LARGE SCALE GENOMIC DNA]</scope>
    <source>
        <strain evidence="5 6">UAMH 10579</strain>
    </source>
</reference>
<evidence type="ECO:0000256" key="3">
    <source>
        <dbReference type="ARBA" id="ARBA00047960"/>
    </source>
</evidence>
<dbReference type="Pfam" id="PF00043">
    <property type="entry name" value="GST_C"/>
    <property type="match status" value="1"/>
</dbReference>
<dbReference type="InterPro" id="IPR011009">
    <property type="entry name" value="Kinase-like_dom_sf"/>
</dbReference>
<dbReference type="PANTHER" id="PTHR44051:SF20">
    <property type="entry name" value="GLUTATHIONE TRANSFERASE 1 (EUROFUNG)"/>
    <property type="match status" value="1"/>
</dbReference>
<dbReference type="STRING" id="342668.A0A1B8G7M4"/>
<evidence type="ECO:0000313" key="5">
    <source>
        <dbReference type="EMBL" id="OBT91822.1"/>
    </source>
</evidence>
<dbReference type="InterPro" id="IPR040079">
    <property type="entry name" value="Glutathione_S-Trfase"/>
</dbReference>
<dbReference type="CDD" id="cd10293">
    <property type="entry name" value="GST_C_Ure2p"/>
    <property type="match status" value="1"/>
</dbReference>
<dbReference type="GeneID" id="28843544"/>
<dbReference type="GO" id="GO:0004364">
    <property type="term" value="F:glutathione transferase activity"/>
    <property type="evidence" value="ECO:0007669"/>
    <property type="project" value="UniProtKB-EC"/>
</dbReference>
<comment type="catalytic activity">
    <reaction evidence="3">
        <text>RX + glutathione = an S-substituted glutathione + a halide anion + H(+)</text>
        <dbReference type="Rhea" id="RHEA:16437"/>
        <dbReference type="ChEBI" id="CHEBI:15378"/>
        <dbReference type="ChEBI" id="CHEBI:16042"/>
        <dbReference type="ChEBI" id="CHEBI:17792"/>
        <dbReference type="ChEBI" id="CHEBI:57925"/>
        <dbReference type="ChEBI" id="CHEBI:90779"/>
        <dbReference type="EC" id="2.5.1.18"/>
    </reaction>
</comment>
<protein>
    <recommendedName>
        <fullName evidence="1">glutathione transferase</fullName>
        <ecNumber evidence="1">2.5.1.18</ecNumber>
    </recommendedName>
</protein>
<evidence type="ECO:0000259" key="4">
    <source>
        <dbReference type="PROSITE" id="PS50405"/>
    </source>
</evidence>
<dbReference type="Proteomes" id="UP000091956">
    <property type="component" value="Unassembled WGS sequence"/>
</dbReference>